<dbReference type="InterPro" id="IPR017871">
    <property type="entry name" value="ABC_transporter-like_CS"/>
</dbReference>
<accession>A0ABS6EDI7</accession>
<keyword evidence="8" id="KW-0547">Nucleotide-binding</keyword>
<protein>
    <submittedName>
        <fullName evidence="8">ABC transporter ATP-binding protein/permease</fullName>
    </submittedName>
</protein>
<dbReference type="InterPro" id="IPR039421">
    <property type="entry name" value="Type_1_exporter"/>
</dbReference>
<dbReference type="CDD" id="cd07346">
    <property type="entry name" value="ABC_6TM_exporters"/>
    <property type="match status" value="1"/>
</dbReference>
<feature type="transmembrane region" description="Helical" evidence="5">
    <location>
        <begin position="284"/>
        <end position="305"/>
    </location>
</feature>
<dbReference type="EMBL" id="JAHLQF010000001">
    <property type="protein sequence ID" value="MBU5483207.1"/>
    <property type="molecule type" value="Genomic_DNA"/>
</dbReference>
<feature type="transmembrane region" description="Helical" evidence="5">
    <location>
        <begin position="256"/>
        <end position="278"/>
    </location>
</feature>
<dbReference type="InterPro" id="IPR003593">
    <property type="entry name" value="AAA+_ATPase"/>
</dbReference>
<evidence type="ECO:0000256" key="2">
    <source>
        <dbReference type="ARBA" id="ARBA00022692"/>
    </source>
</evidence>
<dbReference type="PANTHER" id="PTHR24221">
    <property type="entry name" value="ATP-BINDING CASSETTE SUB-FAMILY B"/>
    <property type="match status" value="1"/>
</dbReference>
<evidence type="ECO:0000256" key="3">
    <source>
        <dbReference type="ARBA" id="ARBA00022989"/>
    </source>
</evidence>
<organism evidence="8 9">
    <name type="scientific">Clostridium mobile</name>
    <dbReference type="NCBI Taxonomy" id="2841512"/>
    <lineage>
        <taxon>Bacteria</taxon>
        <taxon>Bacillati</taxon>
        <taxon>Bacillota</taxon>
        <taxon>Clostridia</taxon>
        <taxon>Eubacteriales</taxon>
        <taxon>Clostridiaceae</taxon>
        <taxon>Clostridium</taxon>
    </lineage>
</organism>
<dbReference type="Proteomes" id="UP000726170">
    <property type="component" value="Unassembled WGS sequence"/>
</dbReference>
<dbReference type="PANTHER" id="PTHR24221:SF397">
    <property type="entry name" value="ABC TRANSPORTER, ATP-BINDING TRANSMEMBRANE PROTEIN"/>
    <property type="match status" value="1"/>
</dbReference>
<dbReference type="GO" id="GO:0005524">
    <property type="term" value="F:ATP binding"/>
    <property type="evidence" value="ECO:0007669"/>
    <property type="project" value="UniProtKB-KW"/>
</dbReference>
<feature type="transmembrane region" description="Helical" evidence="5">
    <location>
        <begin position="168"/>
        <end position="186"/>
    </location>
</feature>
<dbReference type="InterPro" id="IPR003439">
    <property type="entry name" value="ABC_transporter-like_ATP-bd"/>
</dbReference>
<feature type="domain" description="ABC transporter" evidence="6">
    <location>
        <begin position="347"/>
        <end position="586"/>
    </location>
</feature>
<sequence length="606" mass="67521">MLNNKKGIPRLLKIAGEKRGLLLLSGIFSSISAISMLVPYVSVYFILAELLKNASNPSLVNRNFMIHWGITALIGLIVGIITMYLSGLLAHTAAYRILYGLRIKLSKHIGNLPLGYFTKTSTGVVKKIMEQNVEKIENFIAHQLPDLINVSATVIVMVVAMVYLNPFLAAACIIPIILGFYVQASIRMGEKAKENLKLYHDSLERINASTVQYVRGIPIIKVFGQTVHSFRKFYDDMINYRDYCIKYTNQFQNVYIFFKVMLGSLLAFILPVGVYLLSGEPENMAFALTLIFFLIMAPGISAPMFKFTNFASTIGDISEGVERIDNILSERPIPEIKTPRMPQNFDVKFENVYFSYDSADAATRKDALSNISFNAKQRKVTALVGPSGSGKSTIASLIPRFWDVLNGSISIGGVDIRDIKIEDLMNIVSFVFQDSFLFYDTIYENILVGRPDATKEEVYAAAKAAQCKEFIEKLPNGYETLIGEGGIYLSGGEAQRLAVARAILKNSPILVLDEATAFADPENEYHMQLALKELIKNKTVIVIAHRLSSIQDADQIIVLKEGKIMEKGTHDKLISIDGIYKNMWGVYTNSGKWKMGKGVKDNEIAL</sequence>
<evidence type="ECO:0000313" key="8">
    <source>
        <dbReference type="EMBL" id="MBU5483207.1"/>
    </source>
</evidence>
<dbReference type="RefSeq" id="WP_216438291.1">
    <property type="nucleotide sequence ID" value="NZ_JAHLQF010000001.1"/>
</dbReference>
<evidence type="ECO:0000259" key="6">
    <source>
        <dbReference type="PROSITE" id="PS50893"/>
    </source>
</evidence>
<keyword evidence="4 5" id="KW-0472">Membrane</keyword>
<gene>
    <name evidence="8" type="ORF">KQI86_02635</name>
</gene>
<evidence type="ECO:0000256" key="5">
    <source>
        <dbReference type="SAM" id="Phobius"/>
    </source>
</evidence>
<keyword evidence="3 5" id="KW-1133">Transmembrane helix</keyword>
<evidence type="ECO:0000256" key="4">
    <source>
        <dbReference type="ARBA" id="ARBA00023136"/>
    </source>
</evidence>
<proteinExistence type="predicted"/>
<feature type="transmembrane region" description="Helical" evidence="5">
    <location>
        <begin position="21"/>
        <end position="46"/>
    </location>
</feature>
<keyword evidence="8" id="KW-0067">ATP-binding</keyword>
<feature type="domain" description="ABC transmembrane type-1" evidence="7">
    <location>
        <begin position="23"/>
        <end position="316"/>
    </location>
</feature>
<keyword evidence="9" id="KW-1185">Reference proteome</keyword>
<dbReference type="PROSITE" id="PS50929">
    <property type="entry name" value="ABC_TM1F"/>
    <property type="match status" value="1"/>
</dbReference>
<dbReference type="SMART" id="SM00382">
    <property type="entry name" value="AAA"/>
    <property type="match status" value="1"/>
</dbReference>
<dbReference type="InterPro" id="IPR011527">
    <property type="entry name" value="ABC1_TM_dom"/>
</dbReference>
<comment type="caution">
    <text evidence="8">The sequence shown here is derived from an EMBL/GenBank/DDBJ whole genome shotgun (WGS) entry which is preliminary data.</text>
</comment>
<evidence type="ECO:0000259" key="7">
    <source>
        <dbReference type="PROSITE" id="PS50929"/>
    </source>
</evidence>
<dbReference type="Pfam" id="PF00005">
    <property type="entry name" value="ABC_tran"/>
    <property type="match status" value="1"/>
</dbReference>
<dbReference type="PROSITE" id="PS50893">
    <property type="entry name" value="ABC_TRANSPORTER_2"/>
    <property type="match status" value="1"/>
</dbReference>
<name>A0ABS6EDI7_9CLOT</name>
<comment type="subcellular location">
    <subcellularLocation>
        <location evidence="1">Membrane</location>
        <topology evidence="1">Multi-pass membrane protein</topology>
    </subcellularLocation>
</comment>
<keyword evidence="2 5" id="KW-0812">Transmembrane</keyword>
<evidence type="ECO:0000256" key="1">
    <source>
        <dbReference type="ARBA" id="ARBA00004141"/>
    </source>
</evidence>
<dbReference type="PROSITE" id="PS00211">
    <property type="entry name" value="ABC_TRANSPORTER_1"/>
    <property type="match status" value="1"/>
</dbReference>
<feature type="transmembrane region" description="Helical" evidence="5">
    <location>
        <begin position="66"/>
        <end position="98"/>
    </location>
</feature>
<evidence type="ECO:0000313" key="9">
    <source>
        <dbReference type="Proteomes" id="UP000726170"/>
    </source>
</evidence>
<dbReference type="Pfam" id="PF00664">
    <property type="entry name" value="ABC_membrane"/>
    <property type="match status" value="1"/>
</dbReference>
<reference evidence="8 9" key="1">
    <citation type="submission" date="2021-06" db="EMBL/GenBank/DDBJ databases">
        <authorList>
            <person name="Sun Q."/>
            <person name="Li D."/>
        </authorList>
    </citation>
    <scope>NUCLEOTIDE SEQUENCE [LARGE SCALE GENOMIC DNA]</scope>
    <source>
        <strain evidence="8 9">MSJ-11</strain>
    </source>
</reference>